<dbReference type="GO" id="GO:0016301">
    <property type="term" value="F:kinase activity"/>
    <property type="evidence" value="ECO:0007669"/>
    <property type="project" value="UniProtKB-KW"/>
</dbReference>
<dbReference type="InterPro" id="IPR050429">
    <property type="entry name" value="PTS_Glucose_EIICBA"/>
</dbReference>
<proteinExistence type="predicted"/>
<dbReference type="RefSeq" id="WP_107029212.1">
    <property type="nucleotide sequence ID" value="NZ_PYLQ01000002.1"/>
</dbReference>
<feature type="transmembrane region" description="Helical" evidence="12">
    <location>
        <begin position="12"/>
        <end position="36"/>
    </location>
</feature>
<evidence type="ECO:0000313" key="17">
    <source>
        <dbReference type="Proteomes" id="UP000240974"/>
    </source>
</evidence>
<sequence>MKKKIFGVLQRIGRSFMLPIAVLPIAGMFLGIGSSLTNEATIASLGLEGILGTGTTLNHILILLMSVGQTIFDNLPLIFAASVALGMAKKSKEVAVLSSIIAFFVMHSTIHSLLIFDGVIKGNEIVKKVVEGTLTNVCGQVSLQMGVFGGIIVGLGVSYLHNRFYQIQLPDFLSFFEGERFIPIISTIVYILVGFLMFYIWPTFQDGIFKFGQWIASSGYGGTFVYGIVKRALVPFGLHHVFYMPFYQTAIGGTLEVNGVLIDGAQNIFFAQLADPNLKHFSVEATKYFSGEYMIMMFGLPGAALAMYRSAKDESKKVIRSLFLSAALTSMLTGITEPIEFAFIFVAPMLFVVDVFLAGTAFVLAHVLKVTIGFTFSCGLIDFLVFGVLQGNSKTHWVFIIVGGVMYFFLYYFSFRFLIKKFDLKTPGREDDNKLTIFNKKKMDYSFDQSLLDPQVQMIIKGLGGRYNFSDLDCCITRLRASLQDPSLVSEGSLKQAGAAAVLLQGNAIQIIFGPKASSLKTKIDDYLNNVPASYDEEKTIVYHTTDVEIGNIVDGEVLPIEDCCDDIFAHKLLGDGLMIRPIHGLVVAPCDGTISMIYPTKHALGIELENGVEILIHFGINTVKLNGQGFELLVKMNQKVKKGDLLWNADLNYIKENAIDDCLLMIITKGQGPLEKNYGHKKSGETILKIKR</sequence>
<dbReference type="PROSITE" id="PS51098">
    <property type="entry name" value="PTS_EIIB_TYPE_1"/>
    <property type="match status" value="1"/>
</dbReference>
<comment type="caution">
    <text evidence="16">The sequence shown here is derived from an EMBL/GenBank/DDBJ whole genome shotgun (WGS) entry which is preliminary data.</text>
</comment>
<keyword evidence="4 16" id="KW-0762">Sugar transport</keyword>
<dbReference type="PROSITE" id="PS51093">
    <property type="entry name" value="PTS_EIIA_TYPE_1"/>
    <property type="match status" value="1"/>
</dbReference>
<evidence type="ECO:0000256" key="9">
    <source>
        <dbReference type="ARBA" id="ARBA00022989"/>
    </source>
</evidence>
<evidence type="ECO:0000256" key="4">
    <source>
        <dbReference type="ARBA" id="ARBA00022597"/>
    </source>
</evidence>
<keyword evidence="3" id="KW-1003">Cell membrane</keyword>
<name>A0A2T3G675_9FIRM</name>
<dbReference type="Gene3D" id="2.70.70.10">
    <property type="entry name" value="Glucose Permease (Domain IIA)"/>
    <property type="match status" value="1"/>
</dbReference>
<keyword evidence="5" id="KW-0808">Transferase</keyword>
<accession>A0A2T3G675</accession>
<feature type="transmembrane region" description="Helical" evidence="12">
    <location>
        <begin position="94"/>
        <end position="120"/>
    </location>
</feature>
<gene>
    <name evidence="16" type="ORF">C7U54_02655</name>
</gene>
<feature type="transmembrane region" description="Helical" evidence="12">
    <location>
        <begin position="141"/>
        <end position="161"/>
    </location>
</feature>
<dbReference type="FunFam" id="2.70.70.10:FF:000001">
    <property type="entry name" value="PTS system glucose-specific IIA component"/>
    <property type="match status" value="1"/>
</dbReference>
<dbReference type="InterPro" id="IPR001996">
    <property type="entry name" value="PTS_IIB_1"/>
</dbReference>
<keyword evidence="2" id="KW-0813">Transport</keyword>
<evidence type="ECO:0000259" key="13">
    <source>
        <dbReference type="PROSITE" id="PS51093"/>
    </source>
</evidence>
<keyword evidence="17" id="KW-1185">Reference proteome</keyword>
<evidence type="ECO:0000256" key="11">
    <source>
        <dbReference type="PROSITE-ProRule" id="PRU00421"/>
    </source>
</evidence>
<dbReference type="InterPro" id="IPR003352">
    <property type="entry name" value="PTS_EIIC"/>
</dbReference>
<evidence type="ECO:0000259" key="14">
    <source>
        <dbReference type="PROSITE" id="PS51098"/>
    </source>
</evidence>
<dbReference type="InterPro" id="IPR036878">
    <property type="entry name" value="Glu_permease_IIB"/>
</dbReference>
<evidence type="ECO:0000256" key="3">
    <source>
        <dbReference type="ARBA" id="ARBA00022475"/>
    </source>
</evidence>
<feature type="transmembrane region" description="Helical" evidence="12">
    <location>
        <begin position="372"/>
        <end position="391"/>
    </location>
</feature>
<dbReference type="Gene3D" id="3.30.1360.60">
    <property type="entry name" value="Glucose permease domain IIB"/>
    <property type="match status" value="1"/>
</dbReference>
<evidence type="ECO:0000256" key="6">
    <source>
        <dbReference type="ARBA" id="ARBA00022683"/>
    </source>
</evidence>
<keyword evidence="8" id="KW-0418">Kinase</keyword>
<keyword evidence="7 12" id="KW-0812">Transmembrane</keyword>
<dbReference type="Pfam" id="PF00367">
    <property type="entry name" value="PTS_EIIB"/>
    <property type="match status" value="1"/>
</dbReference>
<dbReference type="GO" id="GO:0008982">
    <property type="term" value="F:protein-N(PI)-phosphohistidine-sugar phosphotransferase activity"/>
    <property type="evidence" value="ECO:0007669"/>
    <property type="project" value="InterPro"/>
</dbReference>
<evidence type="ECO:0000256" key="8">
    <source>
        <dbReference type="ARBA" id="ARBA00022777"/>
    </source>
</evidence>
<evidence type="ECO:0000259" key="15">
    <source>
        <dbReference type="PROSITE" id="PS51103"/>
    </source>
</evidence>
<dbReference type="InterPro" id="IPR018113">
    <property type="entry name" value="PTrfase_EIIB_Cys"/>
</dbReference>
<feature type="transmembrane region" description="Helical" evidence="12">
    <location>
        <begin position="293"/>
        <end position="311"/>
    </location>
</feature>
<comment type="subcellular location">
    <subcellularLocation>
        <location evidence="1">Cell membrane</location>
        <topology evidence="1">Multi-pass membrane protein</topology>
    </subcellularLocation>
</comment>
<evidence type="ECO:0000256" key="7">
    <source>
        <dbReference type="ARBA" id="ARBA00022692"/>
    </source>
</evidence>
<evidence type="ECO:0000256" key="12">
    <source>
        <dbReference type="SAM" id="Phobius"/>
    </source>
</evidence>
<feature type="domain" description="PTS EIIB type-1" evidence="14">
    <location>
        <begin position="453"/>
        <end position="534"/>
    </location>
</feature>
<dbReference type="InterPro" id="IPR011055">
    <property type="entry name" value="Dup_hybrid_motif"/>
</dbReference>
<dbReference type="CDD" id="cd00212">
    <property type="entry name" value="PTS_IIB_glc"/>
    <property type="match status" value="1"/>
</dbReference>
<dbReference type="Proteomes" id="UP000240974">
    <property type="component" value="Unassembled WGS sequence"/>
</dbReference>
<feature type="domain" description="PTS EIIA type-1" evidence="13">
    <location>
        <begin position="566"/>
        <end position="670"/>
    </location>
</feature>
<feature type="active site" description="Phosphocysteine intermediate; for EIIB activity" evidence="11">
    <location>
        <position position="475"/>
    </location>
</feature>
<evidence type="ECO:0000256" key="10">
    <source>
        <dbReference type="ARBA" id="ARBA00023136"/>
    </source>
</evidence>
<feature type="domain" description="PTS EIIC type-1" evidence="15">
    <location>
        <begin position="3"/>
        <end position="431"/>
    </location>
</feature>
<reference evidence="16 17" key="1">
    <citation type="journal article" date="2019" name="Int. J. Syst. Evol. Microbiol.">
        <title>Faecalibacillus intestinalis gen. nov., sp. nov. and Faecalibacillus faecis sp. nov., isolated from human faeces.</title>
        <authorList>
            <person name="Seo B."/>
            <person name="Jeon K."/>
            <person name="Baek I."/>
            <person name="Lee Y.M."/>
            <person name="Baek K."/>
            <person name="Ko G."/>
        </authorList>
    </citation>
    <scope>NUCLEOTIDE SEQUENCE [LARGE SCALE GENOMIC DNA]</scope>
    <source>
        <strain evidence="16 17">SNUG30099</strain>
    </source>
</reference>
<feature type="transmembrane region" description="Helical" evidence="12">
    <location>
        <begin position="181"/>
        <end position="201"/>
    </location>
</feature>
<evidence type="ECO:0000256" key="1">
    <source>
        <dbReference type="ARBA" id="ARBA00004651"/>
    </source>
</evidence>
<dbReference type="SUPFAM" id="SSF51261">
    <property type="entry name" value="Duplicated hybrid motif"/>
    <property type="match status" value="1"/>
</dbReference>
<keyword evidence="6" id="KW-0598">Phosphotransferase system</keyword>
<dbReference type="PROSITE" id="PS00371">
    <property type="entry name" value="PTS_EIIA_TYPE_1_HIS"/>
    <property type="match status" value="1"/>
</dbReference>
<dbReference type="GO" id="GO:0090563">
    <property type="term" value="F:protein-phosphocysteine-sugar phosphotransferase activity"/>
    <property type="evidence" value="ECO:0007669"/>
    <property type="project" value="TreeGrafter"/>
</dbReference>
<dbReference type="SUPFAM" id="SSF55604">
    <property type="entry name" value="Glucose permease domain IIB"/>
    <property type="match status" value="1"/>
</dbReference>
<evidence type="ECO:0000256" key="2">
    <source>
        <dbReference type="ARBA" id="ARBA00022448"/>
    </source>
</evidence>
<dbReference type="PANTHER" id="PTHR30009:SF24">
    <property type="entry name" value="PTS SYSTEM, IIBC COMPONENT"/>
    <property type="match status" value="1"/>
</dbReference>
<dbReference type="NCBIfam" id="TIGR00830">
    <property type="entry name" value="PTBA"/>
    <property type="match status" value="1"/>
</dbReference>
<dbReference type="AlphaFoldDB" id="A0A2T3G675"/>
<dbReference type="PANTHER" id="PTHR30009">
    <property type="entry name" value="CYTOCHROME C-TYPE SYNTHESIS PROTEIN AND PTS TRANSMEMBRANE COMPONENT"/>
    <property type="match status" value="1"/>
</dbReference>
<evidence type="ECO:0000313" key="16">
    <source>
        <dbReference type="EMBL" id="PST43050.1"/>
    </source>
</evidence>
<keyword evidence="10 12" id="KW-0472">Membrane</keyword>
<dbReference type="Pfam" id="PF02378">
    <property type="entry name" value="PTS_EIIC"/>
    <property type="match status" value="1"/>
</dbReference>
<feature type="transmembrane region" description="Helical" evidence="12">
    <location>
        <begin position="318"/>
        <end position="335"/>
    </location>
</feature>
<feature type="transmembrane region" description="Helical" evidence="12">
    <location>
        <begin position="341"/>
        <end position="365"/>
    </location>
</feature>
<dbReference type="InterPro" id="IPR001127">
    <property type="entry name" value="PTS_EIIA_1_perm"/>
</dbReference>
<protein>
    <submittedName>
        <fullName evidence="16">PTS glucose transporter subunit IIA</fullName>
    </submittedName>
</protein>
<dbReference type="NCBIfam" id="TIGR00826">
    <property type="entry name" value="EIIB_glc"/>
    <property type="match status" value="1"/>
</dbReference>
<organism evidence="16 17">
    <name type="scientific">Faecalibacillus intestinalis</name>
    <dbReference type="NCBI Taxonomy" id="1982626"/>
    <lineage>
        <taxon>Bacteria</taxon>
        <taxon>Bacillati</taxon>
        <taxon>Bacillota</taxon>
        <taxon>Erysipelotrichia</taxon>
        <taxon>Erysipelotrichales</taxon>
        <taxon>Coprobacillaceae</taxon>
        <taxon>Faecalibacillus</taxon>
    </lineage>
</organism>
<keyword evidence="9 12" id="KW-1133">Transmembrane helix</keyword>
<dbReference type="GO" id="GO:0005886">
    <property type="term" value="C:plasma membrane"/>
    <property type="evidence" value="ECO:0007669"/>
    <property type="project" value="UniProtKB-SubCell"/>
</dbReference>
<dbReference type="EMBL" id="PYLQ01000002">
    <property type="protein sequence ID" value="PST43050.1"/>
    <property type="molecule type" value="Genomic_DNA"/>
</dbReference>
<dbReference type="InterPro" id="IPR013013">
    <property type="entry name" value="PTS_EIIC_1"/>
</dbReference>
<dbReference type="PROSITE" id="PS51103">
    <property type="entry name" value="PTS_EIIC_TYPE_1"/>
    <property type="match status" value="1"/>
</dbReference>
<feature type="transmembrane region" description="Helical" evidence="12">
    <location>
        <begin position="397"/>
        <end position="419"/>
    </location>
</feature>
<dbReference type="Pfam" id="PF00358">
    <property type="entry name" value="PTS_EIIA_1"/>
    <property type="match status" value="1"/>
</dbReference>
<evidence type="ECO:0000256" key="5">
    <source>
        <dbReference type="ARBA" id="ARBA00022679"/>
    </source>
</evidence>
<dbReference type="GO" id="GO:0009401">
    <property type="term" value="P:phosphoenolpyruvate-dependent sugar phosphotransferase system"/>
    <property type="evidence" value="ECO:0007669"/>
    <property type="project" value="UniProtKB-KW"/>
</dbReference>